<keyword evidence="2" id="KW-1185">Reference proteome</keyword>
<gene>
    <name evidence="1" type="ORF">BYZ73_13310</name>
</gene>
<dbReference type="Proteomes" id="UP000248659">
    <property type="component" value="Unassembled WGS sequence"/>
</dbReference>
<accession>A0ABX9DH74</accession>
<evidence type="ECO:0000313" key="2">
    <source>
        <dbReference type="Proteomes" id="UP000248659"/>
    </source>
</evidence>
<sequence length="253" mass="28272">MFLDEVKDAHTVILSSEGFQNVLHLDLLAEFLDGFEIEVVGYLREYLAYVTSAYAQEIKGSGLASDFFFFEVRFGLNLPDFIARWRHMAKRCHWRLYDRTRLVDGNVIADFVSTAGLPLAPSRAVVDSNLSISGNLLGFKLLLNMLGLHQPEFGPSMNALVLAHPGFGGPIFLDSATQQKLRSRNSCNRVLTELFSDVSEFDFEAGNRIFDPASLEQDMKTILSEFSAFERVIGHPFIASLARGQLDAVRMAV</sequence>
<reference evidence="1 2" key="1">
    <citation type="submission" date="2017-01" db="EMBL/GenBank/DDBJ databases">
        <title>Genome sequence of Rhodovulum viride JA756.</title>
        <authorList>
            <person name="Lakshmi K.V."/>
            <person name="Tushar L.D."/>
            <person name="Sasikala C."/>
            <person name="Venkataramana C."/>
        </authorList>
    </citation>
    <scope>NUCLEOTIDE SEQUENCE [LARGE SCALE GENOMIC DNA]</scope>
    <source>
        <strain evidence="1 2">JA756</strain>
    </source>
</reference>
<evidence type="ECO:0000313" key="1">
    <source>
        <dbReference type="EMBL" id="RAP40746.1"/>
    </source>
</evidence>
<comment type="caution">
    <text evidence="1">The sequence shown here is derived from an EMBL/GenBank/DDBJ whole genome shotgun (WGS) entry which is preliminary data.</text>
</comment>
<proteinExistence type="predicted"/>
<organism evidence="1 2">
    <name type="scientific">Rhodovulum viride</name>
    <dbReference type="NCBI Taxonomy" id="1231134"/>
    <lineage>
        <taxon>Bacteria</taxon>
        <taxon>Pseudomonadati</taxon>
        <taxon>Pseudomonadota</taxon>
        <taxon>Alphaproteobacteria</taxon>
        <taxon>Rhodobacterales</taxon>
        <taxon>Paracoccaceae</taxon>
        <taxon>Rhodovulum</taxon>
    </lineage>
</organism>
<protein>
    <submittedName>
        <fullName evidence="1">Uncharacterized protein</fullName>
    </submittedName>
</protein>
<name>A0ABX9DH74_9RHOB</name>
<dbReference type="EMBL" id="MUAV01000015">
    <property type="protein sequence ID" value="RAP40746.1"/>
    <property type="molecule type" value="Genomic_DNA"/>
</dbReference>